<dbReference type="AlphaFoldDB" id="A0A0B9A2V3"/>
<dbReference type="Gene3D" id="3.40.50.1820">
    <property type="entry name" value="alpha/beta hydrolase"/>
    <property type="match status" value="1"/>
</dbReference>
<dbReference type="GO" id="GO:0016787">
    <property type="term" value="F:hydrolase activity"/>
    <property type="evidence" value="ECO:0007669"/>
    <property type="project" value="UniProtKB-KW"/>
</dbReference>
<comment type="caution">
    <text evidence="3">The sequence shown here is derived from an EMBL/GenBank/DDBJ whole genome shotgun (WGS) entry which is preliminary data.</text>
</comment>
<name>A0A0B9A2V3_BRELN</name>
<dbReference type="InterPro" id="IPR029058">
    <property type="entry name" value="AB_hydrolase_fold"/>
</dbReference>
<evidence type="ECO:0000259" key="2">
    <source>
        <dbReference type="Pfam" id="PF07859"/>
    </source>
</evidence>
<dbReference type="PANTHER" id="PTHR48081">
    <property type="entry name" value="AB HYDROLASE SUPERFAMILY PROTEIN C4A8.06C"/>
    <property type="match status" value="1"/>
</dbReference>
<evidence type="ECO:0000313" key="3">
    <source>
        <dbReference type="EMBL" id="KHS53024.1"/>
    </source>
</evidence>
<dbReference type="RefSeq" id="WP_039208474.1">
    <property type="nucleotide sequence ID" value="NZ_CP186330.1"/>
</dbReference>
<keyword evidence="4" id="KW-1185">Reference proteome</keyword>
<reference evidence="3 4" key="1">
    <citation type="submission" date="2014-11" db="EMBL/GenBank/DDBJ databases">
        <title>Draft Genome Sequence of Brevibacterium linens AE038-8.</title>
        <authorList>
            <person name="Maizel D."/>
            <person name="Utturkar S.M."/>
            <person name="Brown S.D."/>
            <person name="Ferrero M."/>
            <person name="Rosen B.P."/>
        </authorList>
    </citation>
    <scope>NUCLEOTIDE SEQUENCE [LARGE SCALE GENOMIC DNA]</scope>
    <source>
        <strain evidence="3 4">AE038-8</strain>
    </source>
</reference>
<feature type="domain" description="Alpha/beta hydrolase fold-3" evidence="2">
    <location>
        <begin position="47"/>
        <end position="157"/>
    </location>
</feature>
<sequence>MSVESVRIPELSAAGAEAVPAFRHAYGDAPEQFVEVYGDPAAASATVIFVHGGYFRPRTDLAHSRPLARALAEAGVLVASVEYRRLGGQPLLLDDVTAAIDSVCAELPHWGVSEQARQNLVVSGHSAGGCLVLAWASHLPAQGPRIRLRPLAPVTDLFREVEGHLGDGAVLDYMGARPEDDLEAYLHHDPRSRAALIPARVDVHSIHGDADATVDVEFSRVFPAALTELAGANHADVIDPDSPYFAQVRDLLLG</sequence>
<dbReference type="SUPFAM" id="SSF53474">
    <property type="entry name" value="alpha/beta-Hydrolases"/>
    <property type="match status" value="1"/>
</dbReference>
<dbReference type="InterPro" id="IPR013094">
    <property type="entry name" value="AB_hydrolase_3"/>
</dbReference>
<dbReference type="OrthoDB" id="255603at2"/>
<gene>
    <name evidence="3" type="ORF">AE0388_1427</name>
</gene>
<keyword evidence="1" id="KW-0378">Hydrolase</keyword>
<evidence type="ECO:0000256" key="1">
    <source>
        <dbReference type="ARBA" id="ARBA00022801"/>
    </source>
</evidence>
<dbReference type="InterPro" id="IPR050300">
    <property type="entry name" value="GDXG_lipolytic_enzyme"/>
</dbReference>
<proteinExistence type="predicted"/>
<dbReference type="Proteomes" id="UP000031488">
    <property type="component" value="Unassembled WGS sequence"/>
</dbReference>
<protein>
    <recommendedName>
        <fullName evidence="2">Alpha/beta hydrolase fold-3 domain-containing protein</fullName>
    </recommendedName>
</protein>
<accession>A0A0B9A2V3</accession>
<dbReference type="EMBL" id="JTJZ01000017">
    <property type="protein sequence ID" value="KHS53024.1"/>
    <property type="molecule type" value="Genomic_DNA"/>
</dbReference>
<dbReference type="PATRIC" id="fig|1703.6.peg.1318"/>
<dbReference type="Pfam" id="PF07859">
    <property type="entry name" value="Abhydrolase_3"/>
    <property type="match status" value="1"/>
</dbReference>
<evidence type="ECO:0000313" key="4">
    <source>
        <dbReference type="Proteomes" id="UP000031488"/>
    </source>
</evidence>
<organism evidence="3 4">
    <name type="scientific">Brevibacterium linens</name>
    <dbReference type="NCBI Taxonomy" id="1703"/>
    <lineage>
        <taxon>Bacteria</taxon>
        <taxon>Bacillati</taxon>
        <taxon>Actinomycetota</taxon>
        <taxon>Actinomycetes</taxon>
        <taxon>Micrococcales</taxon>
        <taxon>Brevibacteriaceae</taxon>
        <taxon>Brevibacterium</taxon>
    </lineage>
</organism>